<dbReference type="RefSeq" id="XP_008611002.1">
    <property type="nucleotide sequence ID" value="XM_008612780.1"/>
</dbReference>
<evidence type="ECO:0000313" key="3">
    <source>
        <dbReference type="Proteomes" id="UP000030762"/>
    </source>
</evidence>
<dbReference type="GeneID" id="19947693"/>
<evidence type="ECO:0000256" key="1">
    <source>
        <dbReference type="SAM" id="MobiDB-lite"/>
    </source>
</evidence>
<organism evidence="2 3">
    <name type="scientific">Saprolegnia diclina (strain VS20)</name>
    <dbReference type="NCBI Taxonomy" id="1156394"/>
    <lineage>
        <taxon>Eukaryota</taxon>
        <taxon>Sar</taxon>
        <taxon>Stramenopiles</taxon>
        <taxon>Oomycota</taxon>
        <taxon>Saprolegniomycetes</taxon>
        <taxon>Saprolegniales</taxon>
        <taxon>Saprolegniaceae</taxon>
        <taxon>Saprolegnia</taxon>
    </lineage>
</organism>
<accession>T0QP99</accession>
<proteinExistence type="predicted"/>
<dbReference type="EMBL" id="JH767150">
    <property type="protein sequence ID" value="EQC35685.1"/>
    <property type="molecule type" value="Genomic_DNA"/>
</dbReference>
<dbReference type="VEuPathDB" id="FungiDB:SDRG_06966"/>
<evidence type="ECO:0000313" key="2">
    <source>
        <dbReference type="EMBL" id="EQC35685.1"/>
    </source>
</evidence>
<name>T0QP99_SAPDV</name>
<dbReference type="Proteomes" id="UP000030762">
    <property type="component" value="Unassembled WGS sequence"/>
</dbReference>
<gene>
    <name evidence="2" type="ORF">SDRG_06966</name>
</gene>
<reference evidence="2 3" key="1">
    <citation type="submission" date="2012-04" db="EMBL/GenBank/DDBJ databases">
        <title>The Genome Sequence of Saprolegnia declina VS20.</title>
        <authorList>
            <consortium name="The Broad Institute Genome Sequencing Platform"/>
            <person name="Russ C."/>
            <person name="Nusbaum C."/>
            <person name="Tyler B."/>
            <person name="van West P."/>
            <person name="Dieguez-Uribeondo J."/>
            <person name="de Bruijn I."/>
            <person name="Tripathy S."/>
            <person name="Jiang R."/>
            <person name="Young S.K."/>
            <person name="Zeng Q."/>
            <person name="Gargeya S."/>
            <person name="Fitzgerald M."/>
            <person name="Haas B."/>
            <person name="Abouelleil A."/>
            <person name="Alvarado L."/>
            <person name="Arachchi H.M."/>
            <person name="Berlin A."/>
            <person name="Chapman S.B."/>
            <person name="Goldberg J."/>
            <person name="Griggs A."/>
            <person name="Gujja S."/>
            <person name="Hansen M."/>
            <person name="Howarth C."/>
            <person name="Imamovic A."/>
            <person name="Larimer J."/>
            <person name="McCowen C."/>
            <person name="Montmayeur A."/>
            <person name="Murphy C."/>
            <person name="Neiman D."/>
            <person name="Pearson M."/>
            <person name="Priest M."/>
            <person name="Roberts A."/>
            <person name="Saif S."/>
            <person name="Shea T."/>
            <person name="Sisk P."/>
            <person name="Sykes S."/>
            <person name="Wortman J."/>
            <person name="Nusbaum C."/>
            <person name="Birren B."/>
        </authorList>
    </citation>
    <scope>NUCLEOTIDE SEQUENCE [LARGE SCALE GENOMIC DNA]</scope>
    <source>
        <strain evidence="2 3">VS20</strain>
    </source>
</reference>
<feature type="region of interest" description="Disordered" evidence="1">
    <location>
        <begin position="47"/>
        <end position="85"/>
    </location>
</feature>
<keyword evidence="3" id="KW-1185">Reference proteome</keyword>
<feature type="compositionally biased region" description="Low complexity" evidence="1">
    <location>
        <begin position="72"/>
        <end position="85"/>
    </location>
</feature>
<protein>
    <submittedName>
        <fullName evidence="2">Uncharacterized protein</fullName>
    </submittedName>
</protein>
<dbReference type="InParanoid" id="T0QP99"/>
<sequence length="85" mass="9044">MSAAFIVPSAPEWSIGMQLGHWVDAMTSARTHRLLPAATVAALATGDGNDLVPARDRDGVSPAAQRPHWHLRPSLSPLSSLRPPT</sequence>
<dbReference type="AlphaFoldDB" id="T0QP99"/>